<dbReference type="PANTHER" id="PTHR10046">
    <property type="entry name" value="ATP DEPENDENT LON PROTEASE FAMILY MEMBER"/>
    <property type="match status" value="1"/>
</dbReference>
<comment type="catalytic activity">
    <reaction evidence="2">
        <text>Hydrolysis of proteins in presence of ATP.</text>
        <dbReference type="EC" id="3.4.21.53"/>
    </reaction>
</comment>
<sequence>MEKLNSNSLRKACDTKLFDFESTKEIEELITILGQERLTSALEFGTKMDQKGYNIFALGPNETDKQGYIREFLENESKNQDAPDDLCYVNNFDDRYKPSSMFLPNGRGKDLKKKMDKLIEDLPPTLTAAFESEEYENRRQALQDKVQDEQDKSLEDIKNKAREKGLALLRTPAGFSFAPLKEGGNQDLMSEEDVRNLSAEKREELEEKTKELQSELQELIRKMPATKRQMRKQKKQLDKEIATYAIKDLFEEIRDDFSDLDNVLDFLDNVETDVVENVQAIMSNQGGQQQNQLAQMMGGGQQMQMGGLSGGSSNPVLDRYRVNIIVDHSETDGAPVIYEDNPSYKNLIGRVEYKSKMGALTTNFNLIKAGALHKANGGYLILDARQVLLEPFAWEGLKRVLKSGNLKIESLGESYSMISTVSLEPDPIDVDVKIVLMGQRILYYLLCEYDPDFQKLFKVEADFEDEIDRSDENQVNFTKMIAGLAKENDLRSFNRDAVARIIEQSSRMVSDNEKLSTKTDEIQDLLMEADHWAKENKHDIVQYEDVEEAVEQKIYRSSRIRDKVHEVIDRNTIFIDTEGEAIGQVNGLSVAKIGNLMFGRPNRITAKVQIGKGEIINIEREVDMSGPIHSKGVLILKGFLGERYAKTSPLSMNASLVFEQSYSNIDGDSASAAELFALLSAIGDIPLKQSFSVTGSINQHGQIQPIGGVNEKIEGFFDICKKRGLTGDQGVLIPKANEKNLMLRTDILEAVENDKFHIYSIEHVDEGLKFLTGLDVGLEQEDGTFPEDTLNHKVTLNLKQLADKRKAFATPENGRK</sequence>
<feature type="domain" description="Lon proteolytic" evidence="4">
    <location>
        <begin position="579"/>
        <end position="774"/>
    </location>
</feature>
<dbReference type="InterPro" id="IPR027065">
    <property type="entry name" value="Lon_Prtase"/>
</dbReference>
<dbReference type="Gene3D" id="3.40.50.300">
    <property type="entry name" value="P-loop containing nucleotide triphosphate hydrolases"/>
    <property type="match status" value="2"/>
</dbReference>
<reference evidence="5" key="1">
    <citation type="submission" date="2022-01" db="EMBL/GenBank/DDBJ databases">
        <authorList>
            <person name="Wang Y."/>
        </authorList>
    </citation>
    <scope>NUCLEOTIDE SEQUENCE</scope>
    <source>
        <strain evidence="5">WB101</strain>
    </source>
</reference>
<dbReference type="InterPro" id="IPR046843">
    <property type="entry name" value="LonB_AAA-LID"/>
</dbReference>
<keyword evidence="2" id="KW-0720">Serine protease</keyword>
<name>A0ABS9KIE6_9BACT</name>
<reference evidence="5" key="2">
    <citation type="submission" date="2024-05" db="EMBL/GenBank/DDBJ databases">
        <title>Rhodohalobacter halophilus gen. nov., sp. nov., a moderately halophilic member of the family Balneolaceae.</title>
        <authorList>
            <person name="Xia J."/>
        </authorList>
    </citation>
    <scope>NUCLEOTIDE SEQUENCE</scope>
    <source>
        <strain evidence="5">WB101</strain>
    </source>
</reference>
<dbReference type="EC" id="3.4.21.53" evidence="2"/>
<dbReference type="PRINTS" id="PR00830">
    <property type="entry name" value="ENDOLAPTASE"/>
</dbReference>
<dbReference type="InterPro" id="IPR041699">
    <property type="entry name" value="AAA_32"/>
</dbReference>
<comment type="caution">
    <text evidence="5">The sequence shown here is derived from an EMBL/GenBank/DDBJ whole genome shotgun (WGS) entry which is preliminary data.</text>
</comment>
<organism evidence="5 6">
    <name type="scientific">Rhodohalobacter sulfatireducens</name>
    <dbReference type="NCBI Taxonomy" id="2911366"/>
    <lineage>
        <taxon>Bacteria</taxon>
        <taxon>Pseudomonadati</taxon>
        <taxon>Balneolota</taxon>
        <taxon>Balneolia</taxon>
        <taxon>Balneolales</taxon>
        <taxon>Balneolaceae</taxon>
        <taxon>Rhodohalobacter</taxon>
    </lineage>
</organism>
<evidence type="ECO:0000256" key="3">
    <source>
        <dbReference type="SAM" id="Coils"/>
    </source>
</evidence>
<dbReference type="Pfam" id="PF20437">
    <property type="entry name" value="LonC_helical"/>
    <property type="match status" value="1"/>
</dbReference>
<dbReference type="RefSeq" id="WP_237856059.1">
    <property type="nucleotide sequence ID" value="NZ_JAKLWS010000038.1"/>
</dbReference>
<accession>A0ABS9KIE6</accession>
<dbReference type="Pfam" id="PF05362">
    <property type="entry name" value="Lon_C"/>
    <property type="match status" value="1"/>
</dbReference>
<keyword evidence="3" id="KW-0175">Coiled coil</keyword>
<dbReference type="EMBL" id="JAKLWS010000038">
    <property type="protein sequence ID" value="MCG2590620.1"/>
    <property type="molecule type" value="Genomic_DNA"/>
</dbReference>
<comment type="similarity">
    <text evidence="2">Belongs to the peptidase S16 family.</text>
</comment>
<feature type="coiled-coil region" evidence="3">
    <location>
        <begin position="188"/>
        <end position="247"/>
    </location>
</feature>
<dbReference type="PROSITE" id="PS51786">
    <property type="entry name" value="LON_PROTEOLYTIC"/>
    <property type="match status" value="1"/>
</dbReference>
<evidence type="ECO:0000256" key="1">
    <source>
        <dbReference type="ARBA" id="ARBA00022670"/>
    </source>
</evidence>
<gene>
    <name evidence="5" type="ORF">L6773_18750</name>
</gene>
<dbReference type="Pfam" id="PF13654">
    <property type="entry name" value="AAA_32"/>
    <property type="match status" value="1"/>
</dbReference>
<proteinExistence type="inferred from homology"/>
<keyword evidence="6" id="KW-1185">Reference proteome</keyword>
<dbReference type="SUPFAM" id="SSF52540">
    <property type="entry name" value="P-loop containing nucleoside triphosphate hydrolases"/>
    <property type="match status" value="1"/>
</dbReference>
<dbReference type="InterPro" id="IPR027417">
    <property type="entry name" value="P-loop_NTPase"/>
</dbReference>
<evidence type="ECO:0000313" key="6">
    <source>
        <dbReference type="Proteomes" id="UP001165366"/>
    </source>
</evidence>
<dbReference type="Gene3D" id="3.30.230.10">
    <property type="match status" value="1"/>
</dbReference>
<evidence type="ECO:0000313" key="5">
    <source>
        <dbReference type="EMBL" id="MCG2590620.1"/>
    </source>
</evidence>
<dbReference type="InterPro" id="IPR014721">
    <property type="entry name" value="Ribsml_uS5_D2-typ_fold_subgr"/>
</dbReference>
<evidence type="ECO:0000259" key="4">
    <source>
        <dbReference type="PROSITE" id="PS51786"/>
    </source>
</evidence>
<dbReference type="Pfam" id="PF20436">
    <property type="entry name" value="LonB_AAA-LID"/>
    <property type="match status" value="1"/>
</dbReference>
<dbReference type="InterPro" id="IPR046844">
    <property type="entry name" value="Lon-like_helical"/>
</dbReference>
<feature type="active site" evidence="2">
    <location>
        <position position="669"/>
    </location>
</feature>
<dbReference type="InterPro" id="IPR020568">
    <property type="entry name" value="Ribosomal_Su5_D2-typ_SF"/>
</dbReference>
<dbReference type="Gene3D" id="1.10.8.60">
    <property type="match status" value="1"/>
</dbReference>
<dbReference type="SUPFAM" id="SSF54211">
    <property type="entry name" value="Ribosomal protein S5 domain 2-like"/>
    <property type="match status" value="1"/>
</dbReference>
<dbReference type="InterPro" id="IPR008269">
    <property type="entry name" value="Lon_proteolytic"/>
</dbReference>
<keyword evidence="2" id="KW-0378">Hydrolase</keyword>
<feature type="active site" evidence="2">
    <location>
        <position position="712"/>
    </location>
</feature>
<protein>
    <recommendedName>
        <fullName evidence="2">endopeptidase La</fullName>
        <ecNumber evidence="2">3.4.21.53</ecNumber>
    </recommendedName>
</protein>
<keyword evidence="1 2" id="KW-0645">Protease</keyword>
<dbReference type="Proteomes" id="UP001165366">
    <property type="component" value="Unassembled WGS sequence"/>
</dbReference>
<evidence type="ECO:0000256" key="2">
    <source>
        <dbReference type="PROSITE-ProRule" id="PRU01122"/>
    </source>
</evidence>